<protein>
    <submittedName>
        <fullName evidence="18">S-DNA-T family DNA segregation ATPase FtsK/SpoIIIE</fullName>
    </submittedName>
</protein>
<keyword evidence="6 13" id="KW-0547">Nucleotide-binding</keyword>
<dbReference type="RefSeq" id="WP_309728232.1">
    <property type="nucleotide sequence ID" value="NZ_JAVDQA010000004.1"/>
</dbReference>
<feature type="coiled-coil region" evidence="14">
    <location>
        <begin position="324"/>
        <end position="351"/>
    </location>
</feature>
<evidence type="ECO:0000256" key="11">
    <source>
        <dbReference type="ARBA" id="ARBA00023136"/>
    </source>
</evidence>
<evidence type="ECO:0000256" key="5">
    <source>
        <dbReference type="ARBA" id="ARBA00022692"/>
    </source>
</evidence>
<feature type="transmembrane region" description="Helical" evidence="16">
    <location>
        <begin position="119"/>
        <end position="139"/>
    </location>
</feature>
<dbReference type="SUPFAM" id="SSF46785">
    <property type="entry name" value="Winged helix' DNA-binding domain"/>
    <property type="match status" value="1"/>
</dbReference>
<evidence type="ECO:0000259" key="17">
    <source>
        <dbReference type="PROSITE" id="PS50901"/>
    </source>
</evidence>
<comment type="caution">
    <text evidence="18">The sequence shown here is derived from an EMBL/GenBank/DDBJ whole genome shotgun (WGS) entry which is preliminary data.</text>
</comment>
<dbReference type="InterPro" id="IPR002543">
    <property type="entry name" value="FtsK_dom"/>
</dbReference>
<organism evidence="18 19">
    <name type="scientific">Mesonia maritima</name>
    <dbReference type="NCBI Taxonomy" id="1793873"/>
    <lineage>
        <taxon>Bacteria</taxon>
        <taxon>Pseudomonadati</taxon>
        <taxon>Bacteroidota</taxon>
        <taxon>Flavobacteriia</taxon>
        <taxon>Flavobacteriales</taxon>
        <taxon>Flavobacteriaceae</taxon>
        <taxon>Mesonia</taxon>
    </lineage>
</organism>
<keyword evidence="10" id="KW-0238">DNA-binding</keyword>
<evidence type="ECO:0000256" key="12">
    <source>
        <dbReference type="ARBA" id="ARBA00023306"/>
    </source>
</evidence>
<feature type="transmembrane region" description="Helical" evidence="16">
    <location>
        <begin position="159"/>
        <end position="179"/>
    </location>
</feature>
<dbReference type="Gene3D" id="3.40.50.300">
    <property type="entry name" value="P-loop containing nucleotide triphosphate hydrolases"/>
    <property type="match status" value="1"/>
</dbReference>
<sequence length="792" mass="88919">MPKKKQKTKKTKKPLNKVNFTFTRKHKVLLGSFLMLLGLALFIAFVSFLFNWKADQSTLGQFGDRSIETKNWLSKFGAEISNFFIYEGFGLAAFSIAILTSLTGVYLFLDLNRKPLQKFWFWGIIVMIWFSTLFGFFADKNALLGGIIGFETNTFLQDYLGFAGTLLLLIFIFITYLVLRLNITPEVIQQYFKKTKKDISEEFKAETSTDITENYSEEKIRVKEQTKEEQITAEAKTSTTEETEEKSTTPEKEKIVIKNEEDEGDLAMEVETVTEEEEQEDNLSNRLVKDFGEFDPKLELSNYKFPSIELLKDYNIGGGITIDQQELEENKDNIVNTLKNYKIEIAQIKATVGPTVTLYEIVPEAGIRISKIKNLEDDIALSLSALGIRIIAPIPGKGTIGIEVPNKKANIVSMRSVVASSKFQHAEMQLPIALGKTISNETFVVDLAKMPHLLMAGATGQGKSVGLNCILTSLLYQKHPAEVKFVLVDPKKVELTLFNKIERHYLAKLPDTEEAIITDNTKVINTLNSLCIEMDNRYDLLKDAMVRNIKEYNDKFRARKLNPENGHKFLPYIILVVDEFADLIMTAGKEVETPIARLAQLARAIGIHLIIATQRPSVNVITGMIKANFPARIAFRVTSKIDSRTILDSGGAEQLIGRGDMLYTQGNDLIRLQCAFVDTPEVEKITDFIGSQKAYPDAHKLPEYVSEESGTGLDIDVSERDKLFKDAAEIIVTAQQGSASLLQRKLKLGYNRAGRIIDQLEAAGIVGQFEGSKARQVLVPDLVALEEHLNNE</sequence>
<dbReference type="InterPro" id="IPR036390">
    <property type="entry name" value="WH_DNA-bd_sf"/>
</dbReference>
<evidence type="ECO:0000256" key="15">
    <source>
        <dbReference type="SAM" id="MobiDB-lite"/>
    </source>
</evidence>
<keyword evidence="8 13" id="KW-0067">ATP-binding</keyword>
<dbReference type="Pfam" id="PF01580">
    <property type="entry name" value="FtsK_SpoIIIE"/>
    <property type="match status" value="1"/>
</dbReference>
<dbReference type="SUPFAM" id="SSF52540">
    <property type="entry name" value="P-loop containing nucleoside triphosphate hydrolases"/>
    <property type="match status" value="1"/>
</dbReference>
<dbReference type="PROSITE" id="PS50901">
    <property type="entry name" value="FTSK"/>
    <property type="match status" value="1"/>
</dbReference>
<feature type="region of interest" description="Disordered" evidence="15">
    <location>
        <begin position="226"/>
        <end position="252"/>
    </location>
</feature>
<evidence type="ECO:0000256" key="8">
    <source>
        <dbReference type="ARBA" id="ARBA00022840"/>
    </source>
</evidence>
<evidence type="ECO:0000256" key="2">
    <source>
        <dbReference type="ARBA" id="ARBA00006474"/>
    </source>
</evidence>
<evidence type="ECO:0000256" key="6">
    <source>
        <dbReference type="ARBA" id="ARBA00022741"/>
    </source>
</evidence>
<evidence type="ECO:0000256" key="7">
    <source>
        <dbReference type="ARBA" id="ARBA00022829"/>
    </source>
</evidence>
<evidence type="ECO:0000256" key="10">
    <source>
        <dbReference type="ARBA" id="ARBA00023125"/>
    </source>
</evidence>
<evidence type="ECO:0000256" key="9">
    <source>
        <dbReference type="ARBA" id="ARBA00022989"/>
    </source>
</evidence>
<evidence type="ECO:0000256" key="3">
    <source>
        <dbReference type="ARBA" id="ARBA00022475"/>
    </source>
</evidence>
<dbReference type="Pfam" id="PF09397">
    <property type="entry name" value="FtsK_gamma"/>
    <property type="match status" value="1"/>
</dbReference>
<keyword evidence="9 16" id="KW-1133">Transmembrane helix</keyword>
<dbReference type="PANTHER" id="PTHR22683:SF41">
    <property type="entry name" value="DNA TRANSLOCASE FTSK"/>
    <property type="match status" value="1"/>
</dbReference>
<keyword evidence="5 16" id="KW-0812">Transmembrane</keyword>
<keyword evidence="11 16" id="KW-0472">Membrane</keyword>
<dbReference type="EMBL" id="JAVDQA010000004">
    <property type="protein sequence ID" value="MDR6301147.1"/>
    <property type="molecule type" value="Genomic_DNA"/>
</dbReference>
<dbReference type="InterPro" id="IPR050206">
    <property type="entry name" value="FtsK/SpoIIIE/SftA"/>
</dbReference>
<dbReference type="InterPro" id="IPR041027">
    <property type="entry name" value="FtsK_alpha"/>
</dbReference>
<dbReference type="InterPro" id="IPR025199">
    <property type="entry name" value="FtsK_4TM"/>
</dbReference>
<keyword evidence="14" id="KW-0175">Coiled coil</keyword>
<keyword evidence="4" id="KW-0132">Cell division</keyword>
<dbReference type="PANTHER" id="PTHR22683">
    <property type="entry name" value="SPORULATION PROTEIN RELATED"/>
    <property type="match status" value="1"/>
</dbReference>
<feature type="binding site" evidence="13">
    <location>
        <begin position="457"/>
        <end position="464"/>
    </location>
    <ligand>
        <name>ATP</name>
        <dbReference type="ChEBI" id="CHEBI:30616"/>
    </ligand>
</feature>
<dbReference type="Pfam" id="PF13491">
    <property type="entry name" value="FtsK_4TM"/>
    <property type="match status" value="1"/>
</dbReference>
<evidence type="ECO:0000256" key="16">
    <source>
        <dbReference type="SAM" id="Phobius"/>
    </source>
</evidence>
<reference evidence="18 19" key="1">
    <citation type="submission" date="2023-07" db="EMBL/GenBank/DDBJ databases">
        <title>Genomic Encyclopedia of Type Strains, Phase IV (KMG-IV): sequencing the most valuable type-strain genomes for metagenomic binning, comparative biology and taxonomic classification.</title>
        <authorList>
            <person name="Goeker M."/>
        </authorList>
    </citation>
    <scope>NUCLEOTIDE SEQUENCE [LARGE SCALE GENOMIC DNA]</scope>
    <source>
        <strain evidence="18 19">DSM 102814</strain>
    </source>
</reference>
<feature type="transmembrane region" description="Helical" evidence="16">
    <location>
        <begin position="83"/>
        <end position="107"/>
    </location>
</feature>
<dbReference type="SMART" id="SM00843">
    <property type="entry name" value="Ftsk_gamma"/>
    <property type="match status" value="1"/>
</dbReference>
<evidence type="ECO:0000256" key="13">
    <source>
        <dbReference type="PROSITE-ProRule" id="PRU00289"/>
    </source>
</evidence>
<dbReference type="Gene3D" id="3.30.980.40">
    <property type="match status" value="1"/>
</dbReference>
<evidence type="ECO:0000256" key="14">
    <source>
        <dbReference type="SAM" id="Coils"/>
    </source>
</evidence>
<evidence type="ECO:0000256" key="4">
    <source>
        <dbReference type="ARBA" id="ARBA00022618"/>
    </source>
</evidence>
<keyword evidence="19" id="KW-1185">Reference proteome</keyword>
<evidence type="ECO:0000313" key="18">
    <source>
        <dbReference type="EMBL" id="MDR6301147.1"/>
    </source>
</evidence>
<accession>A0ABU1K6A8</accession>
<dbReference type="InterPro" id="IPR018541">
    <property type="entry name" value="Ftsk_gamma"/>
</dbReference>
<feature type="domain" description="FtsK" evidence="17">
    <location>
        <begin position="440"/>
        <end position="644"/>
    </location>
</feature>
<feature type="transmembrane region" description="Helical" evidence="16">
    <location>
        <begin position="28"/>
        <end position="50"/>
    </location>
</feature>
<comment type="subcellular location">
    <subcellularLocation>
        <location evidence="1">Cell membrane</location>
        <topology evidence="1">Multi-pass membrane protein</topology>
    </subcellularLocation>
</comment>
<evidence type="ECO:0000313" key="19">
    <source>
        <dbReference type="Proteomes" id="UP001257659"/>
    </source>
</evidence>
<gene>
    <name evidence="18" type="ORF">GGR31_001794</name>
</gene>
<dbReference type="Pfam" id="PF17854">
    <property type="entry name" value="FtsK_alpha"/>
    <property type="match status" value="1"/>
</dbReference>
<keyword evidence="7" id="KW-0159">Chromosome partition</keyword>
<proteinExistence type="inferred from homology"/>
<dbReference type="Proteomes" id="UP001257659">
    <property type="component" value="Unassembled WGS sequence"/>
</dbReference>
<dbReference type="InterPro" id="IPR036388">
    <property type="entry name" value="WH-like_DNA-bd_sf"/>
</dbReference>
<dbReference type="Gene3D" id="1.10.10.10">
    <property type="entry name" value="Winged helix-like DNA-binding domain superfamily/Winged helix DNA-binding domain"/>
    <property type="match status" value="1"/>
</dbReference>
<dbReference type="InterPro" id="IPR027417">
    <property type="entry name" value="P-loop_NTPase"/>
</dbReference>
<keyword evidence="12" id="KW-0131">Cell cycle</keyword>
<keyword evidence="3" id="KW-1003">Cell membrane</keyword>
<name>A0ABU1K6A8_9FLAO</name>
<evidence type="ECO:0000256" key="1">
    <source>
        <dbReference type="ARBA" id="ARBA00004651"/>
    </source>
</evidence>
<comment type="similarity">
    <text evidence="2">Belongs to the FtsK/SpoIIIE/SftA family.</text>
</comment>